<keyword evidence="10" id="KW-0486">Methionine biosynthesis</keyword>
<evidence type="ECO:0000256" key="10">
    <source>
        <dbReference type="ARBA" id="ARBA00023167"/>
    </source>
</evidence>
<dbReference type="GO" id="GO:0009086">
    <property type="term" value="P:methionine biosynthetic process"/>
    <property type="evidence" value="ECO:0007669"/>
    <property type="project" value="UniProtKB-KW"/>
</dbReference>
<evidence type="ECO:0000256" key="14">
    <source>
        <dbReference type="RuleBase" id="RU004171"/>
    </source>
</evidence>
<dbReference type="InterPro" id="IPR045865">
    <property type="entry name" value="ACT-like_dom_sf"/>
</dbReference>
<dbReference type="Gene3D" id="3.30.70.260">
    <property type="match status" value="1"/>
</dbReference>
<dbReference type="InterPro" id="IPR005106">
    <property type="entry name" value="Asp/hSer_DH_NAD-bd"/>
</dbReference>
<dbReference type="InterPro" id="IPR001342">
    <property type="entry name" value="HDH_cat"/>
</dbReference>
<evidence type="ECO:0000256" key="11">
    <source>
        <dbReference type="ARBA" id="ARBA00049031"/>
    </source>
</evidence>
<dbReference type="SUPFAM" id="SSF55021">
    <property type="entry name" value="ACT-like"/>
    <property type="match status" value="1"/>
</dbReference>
<sequence length="440" mass="46102">MSAAIKVGVIGLGTVGQGVVRLLKNNADEIARRVGRPLVVTHASVRDAGKARDCDLSGITTLADAMQLAREADVDLLVETVGGISPARELILAALARGKSVVTANKALIAEDGNRVFAAARASGASVAFEAAVAGGIPVIKAVREGLAGNRVERLAGIINGTCNYILTQMQENGTAFDDALRDAQRLGYAEADPTFDIEGMDSAHKLAILASIAFGTPLDYGSVAVEGITRVTPQDIQIAQVFGYRIKLLGIAKRSGKGSEQGIELRVHPTLVPDNTLLAKVDGVLNSVVVRGDAVGEVGFYGRGAGGDATASAVVADLIDLARGLGADARHAVPALAFQPDAVRALPIVPSAEVASAFYLRLKVADEPGVLSKLTAILASHDISVEAILQREPRGHEDANVALITSVIPQHRFDHAVNEMRALPFVREDAARFRVEKFD</sequence>
<dbReference type="EC" id="1.1.1.3" evidence="4"/>
<evidence type="ECO:0000313" key="17">
    <source>
        <dbReference type="Proteomes" id="UP000472676"/>
    </source>
</evidence>
<dbReference type="GO" id="GO:0050661">
    <property type="term" value="F:NADP binding"/>
    <property type="evidence" value="ECO:0007669"/>
    <property type="project" value="InterPro"/>
</dbReference>
<keyword evidence="8 13" id="KW-0521">NADP</keyword>
<evidence type="ECO:0000256" key="8">
    <source>
        <dbReference type="ARBA" id="ARBA00022857"/>
    </source>
</evidence>
<feature type="domain" description="ACT" evidence="15">
    <location>
        <begin position="360"/>
        <end position="435"/>
    </location>
</feature>
<dbReference type="AlphaFoldDB" id="A0A6M2BMS2"/>
<dbReference type="Pfam" id="PF03447">
    <property type="entry name" value="NAD_binding_3"/>
    <property type="match status" value="1"/>
</dbReference>
<keyword evidence="7" id="KW-0791">Threonine biosynthesis</keyword>
<dbReference type="NCBIfam" id="NF004976">
    <property type="entry name" value="PRK06349.1"/>
    <property type="match status" value="1"/>
</dbReference>
<dbReference type="FunFam" id="3.30.360.10:FF:000005">
    <property type="entry name" value="Homoserine dehydrogenase"/>
    <property type="match status" value="1"/>
</dbReference>
<evidence type="ECO:0000256" key="3">
    <source>
        <dbReference type="ARBA" id="ARBA00006753"/>
    </source>
</evidence>
<evidence type="ECO:0000259" key="15">
    <source>
        <dbReference type="PROSITE" id="PS51671"/>
    </source>
</evidence>
<dbReference type="Gene3D" id="3.40.50.720">
    <property type="entry name" value="NAD(P)-binding Rossmann-like Domain"/>
    <property type="match status" value="1"/>
</dbReference>
<dbReference type="PROSITE" id="PS01042">
    <property type="entry name" value="HOMOSER_DHGENASE"/>
    <property type="match status" value="1"/>
</dbReference>
<comment type="similarity">
    <text evidence="3 14">Belongs to the homoserine dehydrogenase family.</text>
</comment>
<dbReference type="EMBL" id="JAAMOW010000001">
    <property type="protein sequence ID" value="NGY03531.1"/>
    <property type="molecule type" value="Genomic_DNA"/>
</dbReference>
<feature type="binding site" evidence="13">
    <location>
        <position position="191"/>
    </location>
    <ligand>
        <name>L-homoserine</name>
        <dbReference type="ChEBI" id="CHEBI:57476"/>
    </ligand>
</feature>
<dbReference type="InterPro" id="IPR016204">
    <property type="entry name" value="HDH"/>
</dbReference>
<dbReference type="Pfam" id="PF00742">
    <property type="entry name" value="Homoserine_dh"/>
    <property type="match status" value="1"/>
</dbReference>
<dbReference type="PANTHER" id="PTHR43331">
    <property type="entry name" value="HOMOSERINE DEHYDROGENASE"/>
    <property type="match status" value="1"/>
</dbReference>
<evidence type="ECO:0000256" key="13">
    <source>
        <dbReference type="PIRSR" id="PIRSR000098-2"/>
    </source>
</evidence>
<feature type="binding site" evidence="13">
    <location>
        <position position="106"/>
    </location>
    <ligand>
        <name>NADPH</name>
        <dbReference type="ChEBI" id="CHEBI:57783"/>
    </ligand>
</feature>
<dbReference type="InterPro" id="IPR002912">
    <property type="entry name" value="ACT_dom"/>
</dbReference>
<dbReference type="SUPFAM" id="SSF51735">
    <property type="entry name" value="NAD(P)-binding Rossmann-fold domains"/>
    <property type="match status" value="1"/>
</dbReference>
<comment type="pathway">
    <text evidence="2">Amino-acid biosynthesis; L-methionine biosynthesis via de novo pathway; L-homoserine from L-aspartate: step 3/3.</text>
</comment>
<dbReference type="Proteomes" id="UP000472676">
    <property type="component" value="Unassembled WGS sequence"/>
</dbReference>
<dbReference type="SUPFAM" id="SSF55347">
    <property type="entry name" value="Glyceraldehyde-3-phosphate dehydrogenase-like, C-terminal domain"/>
    <property type="match status" value="1"/>
</dbReference>
<comment type="caution">
    <text evidence="16">The sequence shown here is derived from an EMBL/GenBank/DDBJ whole genome shotgun (WGS) entry which is preliminary data.</text>
</comment>
<keyword evidence="9" id="KW-0560">Oxidoreductase</keyword>
<dbReference type="UniPathway" id="UPA00051">
    <property type="reaction ID" value="UER00465"/>
</dbReference>
<comment type="catalytic activity">
    <reaction evidence="11">
        <text>L-homoserine + NAD(+) = L-aspartate 4-semialdehyde + NADH + H(+)</text>
        <dbReference type="Rhea" id="RHEA:15757"/>
        <dbReference type="ChEBI" id="CHEBI:15378"/>
        <dbReference type="ChEBI" id="CHEBI:57476"/>
        <dbReference type="ChEBI" id="CHEBI:57540"/>
        <dbReference type="ChEBI" id="CHEBI:57945"/>
        <dbReference type="ChEBI" id="CHEBI:537519"/>
        <dbReference type="EC" id="1.1.1.3"/>
    </reaction>
    <physiologicalReaction direction="right-to-left" evidence="11">
        <dbReference type="Rhea" id="RHEA:15759"/>
    </physiologicalReaction>
</comment>
<evidence type="ECO:0000256" key="5">
    <source>
        <dbReference type="ARBA" id="ARBA00013376"/>
    </source>
</evidence>
<dbReference type="RefSeq" id="WP_166251014.1">
    <property type="nucleotide sequence ID" value="NZ_JAAMOW010000001.1"/>
</dbReference>
<dbReference type="Gene3D" id="3.30.360.10">
    <property type="entry name" value="Dihydrodipicolinate Reductase, domain 2"/>
    <property type="match status" value="1"/>
</dbReference>
<name>A0A6M2BMS2_9GAMM</name>
<evidence type="ECO:0000256" key="7">
    <source>
        <dbReference type="ARBA" id="ARBA00022697"/>
    </source>
</evidence>
<dbReference type="InterPro" id="IPR019811">
    <property type="entry name" value="HDH_CS"/>
</dbReference>
<protein>
    <recommendedName>
        <fullName evidence="5">Homoserine dehydrogenase</fullName>
        <ecNumber evidence="4">1.1.1.3</ecNumber>
    </recommendedName>
</protein>
<evidence type="ECO:0000313" key="16">
    <source>
        <dbReference type="EMBL" id="NGY03531.1"/>
    </source>
</evidence>
<evidence type="ECO:0000256" key="6">
    <source>
        <dbReference type="ARBA" id="ARBA00022605"/>
    </source>
</evidence>
<accession>A0A6M2BMS2</accession>
<keyword evidence="6" id="KW-0028">Amino-acid biosynthesis</keyword>
<evidence type="ECO:0000256" key="4">
    <source>
        <dbReference type="ARBA" id="ARBA00013213"/>
    </source>
</evidence>
<evidence type="ECO:0000256" key="2">
    <source>
        <dbReference type="ARBA" id="ARBA00005062"/>
    </source>
</evidence>
<keyword evidence="17" id="KW-1185">Reference proteome</keyword>
<dbReference type="UniPathway" id="UPA00050">
    <property type="reaction ID" value="UER00063"/>
</dbReference>
<comment type="pathway">
    <text evidence="1">Amino-acid biosynthesis; L-threonine biosynthesis; L-threonine from L-aspartate: step 3/5.</text>
</comment>
<feature type="active site" description="Proton donor" evidence="12">
    <location>
        <position position="206"/>
    </location>
</feature>
<dbReference type="PROSITE" id="PS51671">
    <property type="entry name" value="ACT"/>
    <property type="match status" value="1"/>
</dbReference>
<dbReference type="PIRSF" id="PIRSF000098">
    <property type="entry name" value="Homoser_dehydrog"/>
    <property type="match status" value="1"/>
</dbReference>
<dbReference type="PANTHER" id="PTHR43331:SF1">
    <property type="entry name" value="HOMOSERINE DEHYDROGENASE"/>
    <property type="match status" value="1"/>
</dbReference>
<evidence type="ECO:0000256" key="9">
    <source>
        <dbReference type="ARBA" id="ARBA00023002"/>
    </source>
</evidence>
<evidence type="ECO:0000256" key="12">
    <source>
        <dbReference type="PIRSR" id="PIRSR000098-1"/>
    </source>
</evidence>
<dbReference type="GO" id="GO:0004412">
    <property type="term" value="F:homoserine dehydrogenase activity"/>
    <property type="evidence" value="ECO:0007669"/>
    <property type="project" value="UniProtKB-EC"/>
</dbReference>
<dbReference type="InterPro" id="IPR036291">
    <property type="entry name" value="NAD(P)-bd_dom_sf"/>
</dbReference>
<evidence type="ECO:0000256" key="1">
    <source>
        <dbReference type="ARBA" id="ARBA00005056"/>
    </source>
</evidence>
<gene>
    <name evidence="16" type="ORF">G7Y85_02010</name>
</gene>
<organism evidence="16 17">
    <name type="scientific">Solimonas terrae</name>
    <dbReference type="NCBI Taxonomy" id="1396819"/>
    <lineage>
        <taxon>Bacteria</taxon>
        <taxon>Pseudomonadati</taxon>
        <taxon>Pseudomonadota</taxon>
        <taxon>Gammaproteobacteria</taxon>
        <taxon>Nevskiales</taxon>
        <taxon>Nevskiaceae</taxon>
        <taxon>Solimonas</taxon>
    </lineage>
</organism>
<reference evidence="16 17" key="1">
    <citation type="journal article" date="2014" name="Int. J. Syst. Evol. Microbiol.">
        <title>Solimonas terrae sp. nov., isolated from soil.</title>
        <authorList>
            <person name="Kim S.J."/>
            <person name="Moon J.Y."/>
            <person name="Weon H.Y."/>
            <person name="Ahn J.H."/>
            <person name="Chen W.M."/>
            <person name="Kwon S.W."/>
        </authorList>
    </citation>
    <scope>NUCLEOTIDE SEQUENCE [LARGE SCALE GENOMIC DNA]</scope>
    <source>
        <strain evidence="16 17">KIS83-12</strain>
    </source>
</reference>
<proteinExistence type="inferred from homology"/>
<dbReference type="Pfam" id="PF01842">
    <property type="entry name" value="ACT"/>
    <property type="match status" value="1"/>
</dbReference>
<dbReference type="CDD" id="cd04881">
    <property type="entry name" value="ACT_HSDH-Hom"/>
    <property type="match status" value="1"/>
</dbReference>
<dbReference type="GO" id="GO:0009088">
    <property type="term" value="P:threonine biosynthetic process"/>
    <property type="evidence" value="ECO:0007669"/>
    <property type="project" value="UniProtKB-UniPathway"/>
</dbReference>